<comment type="cofactor">
    <cofactor evidence="1 6">
        <name>heme</name>
        <dbReference type="ChEBI" id="CHEBI:30413"/>
    </cofactor>
</comment>
<dbReference type="OrthoDB" id="1470350at2759"/>
<gene>
    <name evidence="8" type="ORF">Ccrd_016496</name>
</gene>
<dbReference type="AlphaFoldDB" id="A0A103Y9V6"/>
<dbReference type="OMA" id="TKILFCM"/>
<name>A0A103Y9V6_CYNCS</name>
<dbReference type="GO" id="GO:0020037">
    <property type="term" value="F:heme binding"/>
    <property type="evidence" value="ECO:0007669"/>
    <property type="project" value="InterPro"/>
</dbReference>
<dbReference type="GO" id="GO:0006629">
    <property type="term" value="P:lipid metabolic process"/>
    <property type="evidence" value="ECO:0007669"/>
    <property type="project" value="UniProtKB-ARBA"/>
</dbReference>
<dbReference type="STRING" id="59895.A0A103Y9V6"/>
<reference evidence="8 9" key="1">
    <citation type="journal article" date="2016" name="Sci. Rep.">
        <title>The genome sequence of the outbreeding globe artichoke constructed de novo incorporating a phase-aware low-pass sequencing strategy of F1 progeny.</title>
        <authorList>
            <person name="Scaglione D."/>
            <person name="Reyes-Chin-Wo S."/>
            <person name="Acquadro A."/>
            <person name="Froenicke L."/>
            <person name="Portis E."/>
            <person name="Beitel C."/>
            <person name="Tirone M."/>
            <person name="Mauro R."/>
            <person name="Lo Monaco A."/>
            <person name="Mauromicale G."/>
            <person name="Faccioli P."/>
            <person name="Cattivelli L."/>
            <person name="Rieseberg L."/>
            <person name="Michelmore R."/>
            <person name="Lanteri S."/>
        </authorList>
    </citation>
    <scope>NUCLEOTIDE SEQUENCE [LARGE SCALE GENOMIC DNA]</scope>
    <source>
        <strain evidence="8">2C</strain>
    </source>
</reference>
<dbReference type="InterPro" id="IPR036396">
    <property type="entry name" value="Cyt_P450_sf"/>
</dbReference>
<dbReference type="InterPro" id="IPR017972">
    <property type="entry name" value="Cyt_P450_CS"/>
</dbReference>
<dbReference type="Gene3D" id="1.10.630.10">
    <property type="entry name" value="Cytochrome P450"/>
    <property type="match status" value="1"/>
</dbReference>
<evidence type="ECO:0000256" key="3">
    <source>
        <dbReference type="ARBA" id="ARBA00022723"/>
    </source>
</evidence>
<evidence type="ECO:0000313" key="9">
    <source>
        <dbReference type="Proteomes" id="UP000243975"/>
    </source>
</evidence>
<dbReference type="PRINTS" id="PR00463">
    <property type="entry name" value="EP450I"/>
</dbReference>
<dbReference type="InterPro" id="IPR002401">
    <property type="entry name" value="Cyt_P450_E_grp-I"/>
</dbReference>
<dbReference type="EMBL" id="LEKV01001886">
    <property type="protein sequence ID" value="KVI05169.1"/>
    <property type="molecule type" value="Genomic_DNA"/>
</dbReference>
<evidence type="ECO:0000313" key="8">
    <source>
        <dbReference type="EMBL" id="KVI05169.1"/>
    </source>
</evidence>
<keyword evidence="5 6" id="KW-0408">Iron</keyword>
<evidence type="ECO:0000256" key="5">
    <source>
        <dbReference type="ARBA" id="ARBA00023004"/>
    </source>
</evidence>
<proteinExistence type="inferred from homology"/>
<dbReference type="GO" id="GO:0005506">
    <property type="term" value="F:iron ion binding"/>
    <property type="evidence" value="ECO:0007669"/>
    <property type="project" value="InterPro"/>
</dbReference>
<keyword evidence="7" id="KW-0503">Monooxygenase</keyword>
<dbReference type="Pfam" id="PF00067">
    <property type="entry name" value="p450"/>
    <property type="match status" value="1"/>
</dbReference>
<dbReference type="PANTHER" id="PTHR24296">
    <property type="entry name" value="CYTOCHROME P450"/>
    <property type="match status" value="1"/>
</dbReference>
<comment type="caution">
    <text evidence="8">The sequence shown here is derived from an EMBL/GenBank/DDBJ whole genome shotgun (WGS) entry which is preliminary data.</text>
</comment>
<keyword evidence="9" id="KW-1185">Reference proteome</keyword>
<evidence type="ECO:0000256" key="2">
    <source>
        <dbReference type="ARBA" id="ARBA00010617"/>
    </source>
</evidence>
<keyword evidence="4 7" id="KW-0560">Oxidoreductase</keyword>
<feature type="binding site" description="axial binding residue" evidence="6">
    <location>
        <position position="147"/>
    </location>
    <ligand>
        <name>heme</name>
        <dbReference type="ChEBI" id="CHEBI:30413"/>
    </ligand>
    <ligandPart>
        <name>Fe</name>
        <dbReference type="ChEBI" id="CHEBI:18248"/>
    </ligandPart>
</feature>
<dbReference type="GO" id="GO:0004497">
    <property type="term" value="F:monooxygenase activity"/>
    <property type="evidence" value="ECO:0007669"/>
    <property type="project" value="UniProtKB-KW"/>
</dbReference>
<protein>
    <submittedName>
        <fullName evidence="8">Cytochrome P450</fullName>
    </submittedName>
</protein>
<evidence type="ECO:0000256" key="7">
    <source>
        <dbReference type="RuleBase" id="RU000461"/>
    </source>
</evidence>
<keyword evidence="6 7" id="KW-0349">Heme</keyword>
<sequence>MLGAGKETTSSALCWFFYMLAENPSVEDKILEEIHKHLEVKVGERWKAEELNDMVYLQGALCESLRLFPPVPFNHKSPLQPDILPSGHKVDQNTKIILCMYSMGRMKSVWGEDCMEFKPERWITKSGGIKHEATYKFATFNAGPRTCVGKNMALSQMKIVATALIYHYHIEVVEGHRVLPAGSMVLQMKHGLKVSLIKRSQNMN</sequence>
<dbReference type="Gramene" id="KVI05169">
    <property type="protein sequence ID" value="KVI05169"/>
    <property type="gene ID" value="Ccrd_016496"/>
</dbReference>
<dbReference type="GO" id="GO:0016705">
    <property type="term" value="F:oxidoreductase activity, acting on paired donors, with incorporation or reduction of molecular oxygen"/>
    <property type="evidence" value="ECO:0007669"/>
    <property type="project" value="InterPro"/>
</dbReference>
<dbReference type="SUPFAM" id="SSF48264">
    <property type="entry name" value="Cytochrome P450"/>
    <property type="match status" value="1"/>
</dbReference>
<dbReference type="InterPro" id="IPR001128">
    <property type="entry name" value="Cyt_P450"/>
</dbReference>
<organism evidence="8 9">
    <name type="scientific">Cynara cardunculus var. scolymus</name>
    <name type="common">Globe artichoke</name>
    <name type="synonym">Cynara scolymus</name>
    <dbReference type="NCBI Taxonomy" id="59895"/>
    <lineage>
        <taxon>Eukaryota</taxon>
        <taxon>Viridiplantae</taxon>
        <taxon>Streptophyta</taxon>
        <taxon>Embryophyta</taxon>
        <taxon>Tracheophyta</taxon>
        <taxon>Spermatophyta</taxon>
        <taxon>Magnoliopsida</taxon>
        <taxon>eudicotyledons</taxon>
        <taxon>Gunneridae</taxon>
        <taxon>Pentapetalae</taxon>
        <taxon>asterids</taxon>
        <taxon>campanulids</taxon>
        <taxon>Asterales</taxon>
        <taxon>Asteraceae</taxon>
        <taxon>Carduoideae</taxon>
        <taxon>Cardueae</taxon>
        <taxon>Carduinae</taxon>
        <taxon>Cynara</taxon>
    </lineage>
</organism>
<dbReference type="Proteomes" id="UP000243975">
    <property type="component" value="Unassembled WGS sequence"/>
</dbReference>
<evidence type="ECO:0000256" key="1">
    <source>
        <dbReference type="ARBA" id="ARBA00001971"/>
    </source>
</evidence>
<dbReference type="PROSITE" id="PS00086">
    <property type="entry name" value="CYTOCHROME_P450"/>
    <property type="match status" value="1"/>
</dbReference>
<evidence type="ECO:0000256" key="6">
    <source>
        <dbReference type="PIRSR" id="PIRSR602401-1"/>
    </source>
</evidence>
<dbReference type="PRINTS" id="PR00385">
    <property type="entry name" value="P450"/>
</dbReference>
<evidence type="ECO:0000256" key="4">
    <source>
        <dbReference type="ARBA" id="ARBA00023002"/>
    </source>
</evidence>
<accession>A0A103Y9V6</accession>
<comment type="similarity">
    <text evidence="2 7">Belongs to the cytochrome P450 family.</text>
</comment>
<keyword evidence="3 6" id="KW-0479">Metal-binding</keyword>